<comment type="caution">
    <text evidence="1">The sequence shown here is derived from an EMBL/GenBank/DDBJ whole genome shotgun (WGS) entry which is preliminary data.</text>
</comment>
<protein>
    <submittedName>
        <fullName evidence="1">Uncharacterized protein</fullName>
    </submittedName>
</protein>
<accession>A0A645HK54</accession>
<gene>
    <name evidence="1" type="ORF">SDC9_183518</name>
</gene>
<name>A0A645HK54_9ZZZZ</name>
<proteinExistence type="predicted"/>
<dbReference type="AlphaFoldDB" id="A0A645HK54"/>
<dbReference type="EMBL" id="VSSQ01089918">
    <property type="protein sequence ID" value="MPN36013.1"/>
    <property type="molecule type" value="Genomic_DNA"/>
</dbReference>
<reference evidence="1" key="1">
    <citation type="submission" date="2019-08" db="EMBL/GenBank/DDBJ databases">
        <authorList>
            <person name="Kucharzyk K."/>
            <person name="Murdoch R.W."/>
            <person name="Higgins S."/>
            <person name="Loffler F."/>
        </authorList>
    </citation>
    <scope>NUCLEOTIDE SEQUENCE</scope>
</reference>
<evidence type="ECO:0000313" key="1">
    <source>
        <dbReference type="EMBL" id="MPN36013.1"/>
    </source>
</evidence>
<sequence length="163" mass="18493">MPSSTFDGFSCFNSNTIPSILSEYSRLWSVYPKTPLRSRFPYFSFPKSFNRMGTPFSEPTTIFPKSSKSVISPIPRTTYPKLPRFKILPPTFELLFSTASITSSSDKWYCSNFCGSISIWYCVVIPPKLLTSATPGTCFMRGIMTQFCKSVISRSEWLSLSMM</sequence>
<organism evidence="1">
    <name type="scientific">bioreactor metagenome</name>
    <dbReference type="NCBI Taxonomy" id="1076179"/>
    <lineage>
        <taxon>unclassified sequences</taxon>
        <taxon>metagenomes</taxon>
        <taxon>ecological metagenomes</taxon>
    </lineage>
</organism>